<name>A0A6A6CPQ5_ZASCE</name>
<dbReference type="SUPFAM" id="SSF49265">
    <property type="entry name" value="Fibronectin type III"/>
    <property type="match status" value="1"/>
</dbReference>
<dbReference type="Pfam" id="PF00754">
    <property type="entry name" value="F5_F8_type_C"/>
    <property type="match status" value="1"/>
</dbReference>
<dbReference type="AlphaFoldDB" id="A0A6A6CPQ5"/>
<protein>
    <submittedName>
        <fullName evidence="3">Carbohydrate-binding module family 32 protein</fullName>
    </submittedName>
</protein>
<dbReference type="RefSeq" id="XP_033670156.1">
    <property type="nucleotide sequence ID" value="XM_033816318.1"/>
</dbReference>
<dbReference type="Gene3D" id="2.115.10.20">
    <property type="entry name" value="Glycosyl hydrolase domain, family 43"/>
    <property type="match status" value="1"/>
</dbReference>
<dbReference type="InterPro" id="IPR008979">
    <property type="entry name" value="Galactose-bd-like_sf"/>
</dbReference>
<feature type="chain" id="PRO_5025519164" evidence="1">
    <location>
        <begin position="20"/>
        <end position="558"/>
    </location>
</feature>
<dbReference type="InterPro" id="IPR023296">
    <property type="entry name" value="Glyco_hydro_beta-prop_sf"/>
</dbReference>
<dbReference type="Gene3D" id="2.60.120.260">
    <property type="entry name" value="Galactose-binding domain-like"/>
    <property type="match status" value="1"/>
</dbReference>
<dbReference type="CDD" id="cd18822">
    <property type="entry name" value="GH43_CtGH43-like"/>
    <property type="match status" value="1"/>
</dbReference>
<proteinExistence type="predicted"/>
<keyword evidence="4" id="KW-1185">Reference proteome</keyword>
<dbReference type="Gene3D" id="2.60.40.10">
    <property type="entry name" value="Immunoglobulins"/>
    <property type="match status" value="1"/>
</dbReference>
<dbReference type="EMBL" id="ML993588">
    <property type="protein sequence ID" value="KAF2169267.1"/>
    <property type="molecule type" value="Genomic_DNA"/>
</dbReference>
<feature type="signal peptide" evidence="1">
    <location>
        <begin position="1"/>
        <end position="19"/>
    </location>
</feature>
<dbReference type="SUPFAM" id="SSF49785">
    <property type="entry name" value="Galactose-binding domain-like"/>
    <property type="match status" value="1"/>
</dbReference>
<dbReference type="PROSITE" id="PS50022">
    <property type="entry name" value="FA58C_3"/>
    <property type="match status" value="1"/>
</dbReference>
<keyword evidence="1" id="KW-0732">Signal</keyword>
<dbReference type="InterPro" id="IPR036116">
    <property type="entry name" value="FN3_sf"/>
</dbReference>
<reference evidence="3" key="1">
    <citation type="journal article" date="2020" name="Stud. Mycol.">
        <title>101 Dothideomycetes genomes: a test case for predicting lifestyles and emergence of pathogens.</title>
        <authorList>
            <person name="Haridas S."/>
            <person name="Albert R."/>
            <person name="Binder M."/>
            <person name="Bloem J."/>
            <person name="Labutti K."/>
            <person name="Salamov A."/>
            <person name="Andreopoulos B."/>
            <person name="Baker S."/>
            <person name="Barry K."/>
            <person name="Bills G."/>
            <person name="Bluhm B."/>
            <person name="Cannon C."/>
            <person name="Castanera R."/>
            <person name="Culley D."/>
            <person name="Daum C."/>
            <person name="Ezra D."/>
            <person name="Gonzalez J."/>
            <person name="Henrissat B."/>
            <person name="Kuo A."/>
            <person name="Liang C."/>
            <person name="Lipzen A."/>
            <person name="Lutzoni F."/>
            <person name="Magnuson J."/>
            <person name="Mondo S."/>
            <person name="Nolan M."/>
            <person name="Ohm R."/>
            <person name="Pangilinan J."/>
            <person name="Park H.-J."/>
            <person name="Ramirez L."/>
            <person name="Alfaro M."/>
            <person name="Sun H."/>
            <person name="Tritt A."/>
            <person name="Yoshinaga Y."/>
            <person name="Zwiers L.-H."/>
            <person name="Turgeon B."/>
            <person name="Goodwin S."/>
            <person name="Spatafora J."/>
            <person name="Crous P."/>
            <person name="Grigoriev I."/>
        </authorList>
    </citation>
    <scope>NUCLEOTIDE SEQUENCE</scope>
    <source>
        <strain evidence="3">ATCC 36951</strain>
    </source>
</reference>
<gene>
    <name evidence="3" type="ORF">M409DRAFT_64987</name>
</gene>
<evidence type="ECO:0000259" key="2">
    <source>
        <dbReference type="PROSITE" id="PS50022"/>
    </source>
</evidence>
<evidence type="ECO:0000313" key="4">
    <source>
        <dbReference type="Proteomes" id="UP000799537"/>
    </source>
</evidence>
<dbReference type="PANTHER" id="PTHR22925:SF3">
    <property type="entry name" value="GLYCOSYL HYDROLASE FAMILY PROTEIN 43"/>
    <property type="match status" value="1"/>
</dbReference>
<dbReference type="PANTHER" id="PTHR22925">
    <property type="entry name" value="GLYCOSYL HYDROLASE 43 FAMILY MEMBER"/>
    <property type="match status" value="1"/>
</dbReference>
<feature type="domain" description="F5/8 type C" evidence="2">
    <location>
        <begin position="407"/>
        <end position="558"/>
    </location>
</feature>
<dbReference type="SUPFAM" id="SSF75005">
    <property type="entry name" value="Arabinanase/levansucrase/invertase"/>
    <property type="match status" value="1"/>
</dbReference>
<dbReference type="InterPro" id="IPR013783">
    <property type="entry name" value="Ig-like_fold"/>
</dbReference>
<accession>A0A6A6CPQ5</accession>
<dbReference type="GeneID" id="54569590"/>
<dbReference type="Proteomes" id="UP000799537">
    <property type="component" value="Unassembled WGS sequence"/>
</dbReference>
<dbReference type="InterPro" id="IPR000421">
    <property type="entry name" value="FA58C"/>
</dbReference>
<organism evidence="3 4">
    <name type="scientific">Zasmidium cellare ATCC 36951</name>
    <dbReference type="NCBI Taxonomy" id="1080233"/>
    <lineage>
        <taxon>Eukaryota</taxon>
        <taxon>Fungi</taxon>
        <taxon>Dikarya</taxon>
        <taxon>Ascomycota</taxon>
        <taxon>Pezizomycotina</taxon>
        <taxon>Dothideomycetes</taxon>
        <taxon>Dothideomycetidae</taxon>
        <taxon>Mycosphaerellales</taxon>
        <taxon>Mycosphaerellaceae</taxon>
        <taxon>Zasmidium</taxon>
    </lineage>
</organism>
<evidence type="ECO:0000313" key="3">
    <source>
        <dbReference type="EMBL" id="KAF2169267.1"/>
    </source>
</evidence>
<sequence length="558" mass="61348">MSILRTLLILPAFYRLIKAEFGIAAQLFQLSRAASVNNAKLSWATVDGATQYLVQQSLGNGGFQTIATVTGETYDSYGLTVGSTYNWRVTASNGNAQVDQSSTASLTPFAPQNQYNTYDNTQQTSLRIKSNLLSNGVYYRYNYETFSNGSFSRFVEQTSSDGYTFSGDKTVLTGEVLCRPSNYDCKLERVSFQPHPSLNQFVMWAHYERSGDYGLGYVAVAHGTPGQNLQFDGAYRPLGDDSRDMTFFVDGENAYLVTSTNTNTNNNIYTLTANWTAIDQRLVQVNVNGRREAPAVIKSNNWFYLFTSRAAGWLPSQPQYIAATSMAGPWSNPVNVGNTATWSAQSGGVPQLESGQYAMLADQWASNWPTRGGPNRELMLPVSLAPGGGFASYHFYRTVQYSDDISTQGQGLYGVQPGQILSVGKPSSSNAGTQDIALANDGVQDTPDRFFKPSTVPFWYQIDLQDSHIISQVDLTTNLVQGSETFYRFNVTGSNDGNTWTPLADQSNNVNPGFAASLPTSTERFRYVRINVNQIRNNVNNNEADFASGVTEVTVYGT</sequence>
<dbReference type="OrthoDB" id="9970295at2759"/>
<evidence type="ECO:0000256" key="1">
    <source>
        <dbReference type="SAM" id="SignalP"/>
    </source>
</evidence>